<sequence length="294" mass="31218">MTRKAILQIGTEKIGTTTLQTFLAANRKALAARGFVYPPFCGALNHTGLAAYAMDADRSDSLKHPFSGSAAKELNVRGTQIHCSENWHSRPLSDAEIQRLRDFLDHWQIGPPDAFDPVADENGAISPEDGPIRDRLAASLSAGFPGKGLRARAAAKTFCEAFRPSKAAVAGRPFPDPATPFSADFTTSPEAADPAAPDTETPARGAAALPVECGHEIERLTVEITIRGARSLRLAARQPGRAPCPRDRSCRHRRTGRGCGRSARGADHEARLSGSRACLAGRLVACPPPAGATL</sequence>
<evidence type="ECO:0000256" key="1">
    <source>
        <dbReference type="SAM" id="MobiDB-lite"/>
    </source>
</evidence>
<organism evidence="2 3">
    <name type="scientific">Rhodovulum visakhapatnamense</name>
    <dbReference type="NCBI Taxonomy" id="364297"/>
    <lineage>
        <taxon>Bacteria</taxon>
        <taxon>Pseudomonadati</taxon>
        <taxon>Pseudomonadota</taxon>
        <taxon>Alphaproteobacteria</taxon>
        <taxon>Rhodobacterales</taxon>
        <taxon>Paracoccaceae</taxon>
        <taxon>Rhodovulum</taxon>
    </lineage>
</organism>
<dbReference type="AlphaFoldDB" id="A0A4R8FMF3"/>
<reference evidence="2 3" key="1">
    <citation type="submission" date="2019-03" db="EMBL/GenBank/DDBJ databases">
        <title>Genomic Encyclopedia of Type Strains, Phase IV (KMG-IV): sequencing the most valuable type-strain genomes for metagenomic binning, comparative biology and taxonomic classification.</title>
        <authorList>
            <person name="Goeker M."/>
        </authorList>
    </citation>
    <scope>NUCLEOTIDE SEQUENCE [LARGE SCALE GENOMIC DNA]</scope>
    <source>
        <strain evidence="2 3">JA181</strain>
    </source>
</reference>
<evidence type="ECO:0000313" key="2">
    <source>
        <dbReference type="EMBL" id="TDX23401.1"/>
    </source>
</evidence>
<feature type="region of interest" description="Disordered" evidence="1">
    <location>
        <begin position="237"/>
        <end position="266"/>
    </location>
</feature>
<proteinExistence type="predicted"/>
<accession>A0A4R8FMF3</accession>
<dbReference type="Proteomes" id="UP000295484">
    <property type="component" value="Unassembled WGS sequence"/>
</dbReference>
<evidence type="ECO:0000313" key="3">
    <source>
        <dbReference type="Proteomes" id="UP000295484"/>
    </source>
</evidence>
<comment type="caution">
    <text evidence="2">The sequence shown here is derived from an EMBL/GenBank/DDBJ whole genome shotgun (WGS) entry which is preliminary data.</text>
</comment>
<dbReference type="EMBL" id="SOEB01000026">
    <property type="protein sequence ID" value="TDX23401.1"/>
    <property type="molecule type" value="Genomic_DNA"/>
</dbReference>
<gene>
    <name evidence="2" type="ORF">EV657_12651</name>
</gene>
<protein>
    <submittedName>
        <fullName evidence="2">Uncharacterized protein</fullName>
    </submittedName>
</protein>
<name>A0A4R8FMF3_9RHOB</name>